<proteinExistence type="predicted"/>
<reference evidence="2" key="1">
    <citation type="journal article" date="2019" name="Int. J. Syst. Evol. Microbiol.">
        <title>The Global Catalogue of Microorganisms (GCM) 10K type strain sequencing project: providing services to taxonomists for standard genome sequencing and annotation.</title>
        <authorList>
            <consortium name="The Broad Institute Genomics Platform"/>
            <consortium name="The Broad Institute Genome Sequencing Center for Infectious Disease"/>
            <person name="Wu L."/>
            <person name="Ma J."/>
        </authorList>
    </citation>
    <scope>NUCLEOTIDE SEQUENCE [LARGE SCALE GENOMIC DNA]</scope>
    <source>
        <strain evidence="2">CECT 7806</strain>
    </source>
</reference>
<protein>
    <recommendedName>
        <fullName evidence="3">Transposase</fullName>
    </recommendedName>
</protein>
<evidence type="ECO:0000313" key="2">
    <source>
        <dbReference type="Proteomes" id="UP001244297"/>
    </source>
</evidence>
<comment type="caution">
    <text evidence="1">The sequence shown here is derived from an EMBL/GenBank/DDBJ whole genome shotgun (WGS) entry which is preliminary data.</text>
</comment>
<name>A0ABT8AHI2_9HYPH</name>
<evidence type="ECO:0008006" key="3">
    <source>
        <dbReference type="Google" id="ProtNLM"/>
    </source>
</evidence>
<accession>A0ABT8AHI2</accession>
<sequence>MTMPRPIPISVRALLPLCGAENDHEALGACRGVGRKLQAVGLDWHDLVAAIPTGEPRVDAMFEPSRRRNNSGGASRIRPFDAYAWKRAYTPRQESEHRARIRFCQSRPWCFSARERSFLADIAKLHGNLSIRQGDWLAVLTDRLDQELRTA</sequence>
<dbReference type="Proteomes" id="UP001244297">
    <property type="component" value="Unassembled WGS sequence"/>
</dbReference>
<evidence type="ECO:0000313" key="1">
    <source>
        <dbReference type="EMBL" id="MDN3569271.1"/>
    </source>
</evidence>
<gene>
    <name evidence="1" type="ORF">QWZ18_01370</name>
</gene>
<keyword evidence="2" id="KW-1185">Reference proteome</keyword>
<dbReference type="RefSeq" id="WP_238292350.1">
    <property type="nucleotide sequence ID" value="NZ_BPQS01000053.1"/>
</dbReference>
<dbReference type="EMBL" id="JAUFPT010000002">
    <property type="protein sequence ID" value="MDN3569271.1"/>
    <property type="molecule type" value="Genomic_DNA"/>
</dbReference>
<organism evidence="1 2">
    <name type="scientific">Methylobacterium longum</name>
    <dbReference type="NCBI Taxonomy" id="767694"/>
    <lineage>
        <taxon>Bacteria</taxon>
        <taxon>Pseudomonadati</taxon>
        <taxon>Pseudomonadota</taxon>
        <taxon>Alphaproteobacteria</taxon>
        <taxon>Hyphomicrobiales</taxon>
        <taxon>Methylobacteriaceae</taxon>
        <taxon>Methylobacterium</taxon>
    </lineage>
</organism>